<feature type="region of interest" description="Disordered" evidence="1">
    <location>
        <begin position="51"/>
        <end position="90"/>
    </location>
</feature>
<keyword evidence="2" id="KW-0732">Signal</keyword>
<accession>A0ABV6ZBS7</accession>
<gene>
    <name evidence="3" type="ORF">ACETRX_08475</name>
</gene>
<sequence length="90" mass="9406">MIGPRFTLLACCLALVACRPAGLSALDRPSMTGALLDEGRPVAGAQIRVTNSHRPSRSSFTSTDQQGRFSLGTGEAGSASSRAKAKRVQM</sequence>
<dbReference type="EMBL" id="JBHGPK010000002">
    <property type="protein sequence ID" value="MFC2249642.1"/>
    <property type="molecule type" value="Genomic_DNA"/>
</dbReference>
<name>A0ABV6ZBS7_9HYPH</name>
<dbReference type="Proteomes" id="UP001595190">
    <property type="component" value="Unassembled WGS sequence"/>
</dbReference>
<dbReference type="PROSITE" id="PS51257">
    <property type="entry name" value="PROKAR_LIPOPROTEIN"/>
    <property type="match status" value="1"/>
</dbReference>
<feature type="signal peptide" evidence="2">
    <location>
        <begin position="1"/>
        <end position="25"/>
    </location>
</feature>
<evidence type="ECO:0000313" key="4">
    <source>
        <dbReference type="Proteomes" id="UP001595190"/>
    </source>
</evidence>
<evidence type="ECO:0000256" key="1">
    <source>
        <dbReference type="SAM" id="MobiDB-lite"/>
    </source>
</evidence>
<protein>
    <recommendedName>
        <fullName evidence="5">Carboxypeptidase regulatory-like domain-containing protein</fullName>
    </recommendedName>
</protein>
<feature type="compositionally biased region" description="Polar residues" evidence="1">
    <location>
        <begin position="51"/>
        <end position="68"/>
    </location>
</feature>
<organism evidence="3 4">
    <name type="scientific">Labrys neptuniae</name>
    <dbReference type="NCBI Taxonomy" id="376174"/>
    <lineage>
        <taxon>Bacteria</taxon>
        <taxon>Pseudomonadati</taxon>
        <taxon>Pseudomonadota</taxon>
        <taxon>Alphaproteobacteria</taxon>
        <taxon>Hyphomicrobiales</taxon>
        <taxon>Xanthobacteraceae</taxon>
        <taxon>Labrys</taxon>
    </lineage>
</organism>
<evidence type="ECO:0008006" key="5">
    <source>
        <dbReference type="Google" id="ProtNLM"/>
    </source>
</evidence>
<proteinExistence type="predicted"/>
<feature type="chain" id="PRO_5045297386" description="Carboxypeptidase regulatory-like domain-containing protein" evidence="2">
    <location>
        <begin position="26"/>
        <end position="90"/>
    </location>
</feature>
<evidence type="ECO:0000313" key="3">
    <source>
        <dbReference type="EMBL" id="MFC2249642.1"/>
    </source>
</evidence>
<comment type="caution">
    <text evidence="3">The sequence shown here is derived from an EMBL/GenBank/DDBJ whole genome shotgun (WGS) entry which is preliminary data.</text>
</comment>
<dbReference type="RefSeq" id="WP_394309760.1">
    <property type="nucleotide sequence ID" value="NZ_JBHGPK010000002.1"/>
</dbReference>
<evidence type="ECO:0000256" key="2">
    <source>
        <dbReference type="SAM" id="SignalP"/>
    </source>
</evidence>
<reference evidence="3 4" key="1">
    <citation type="submission" date="2024-09" db="EMBL/GenBank/DDBJ databases">
        <title>Description of Labrys sedimenti sp. nov., isolated from a diclofenac-degrading enrichment culture, and genome-based reclassification of Labrys portucalensis as a later heterotypic synonym of Labrys neptuniae.</title>
        <authorList>
            <person name="Tancsics A."/>
            <person name="Csepanyi A."/>
        </authorList>
    </citation>
    <scope>NUCLEOTIDE SEQUENCE [LARGE SCALE GENOMIC DNA]</scope>
    <source>
        <strain evidence="3 4">LMG 23412</strain>
    </source>
</reference>